<dbReference type="RefSeq" id="XP_056036419.1">
    <property type="nucleotide sequence ID" value="XM_056180547.1"/>
</dbReference>
<feature type="topological domain" description="Cytoplasmic" evidence="8">
    <location>
        <begin position="1"/>
        <end position="655"/>
    </location>
</feature>
<keyword evidence="3 8" id="KW-0378">Hydrolase</keyword>
<keyword evidence="13" id="KW-1185">Reference proteome</keyword>
<dbReference type="GO" id="GO:0005525">
    <property type="term" value="F:GTP binding"/>
    <property type="evidence" value="ECO:0007669"/>
    <property type="project" value="UniProtKB-UniRule"/>
</dbReference>
<keyword evidence="6 8" id="KW-0342">GTP-binding</keyword>
<evidence type="ECO:0000256" key="4">
    <source>
        <dbReference type="ARBA" id="ARBA00022824"/>
    </source>
</evidence>
<comment type="similarity">
    <text evidence="8">Belongs to the TRAFAC class dynamin-like GTPase superfamily. GB1/RHD3 GTPase family. RHD3 subfamily.</text>
</comment>
<dbReference type="InterPro" id="IPR008803">
    <property type="entry name" value="RHD3/Sey1"/>
</dbReference>
<dbReference type="Pfam" id="PF20428">
    <property type="entry name" value="Sey1_3HB"/>
    <property type="match status" value="1"/>
</dbReference>
<dbReference type="Pfam" id="PF05879">
    <property type="entry name" value="RHD3_GTPase"/>
    <property type="match status" value="1"/>
</dbReference>
<evidence type="ECO:0000256" key="2">
    <source>
        <dbReference type="ARBA" id="ARBA00022741"/>
    </source>
</evidence>
<comment type="subcellular location">
    <subcellularLocation>
        <location evidence="8">Endoplasmic reticulum membrane</location>
        <topology evidence="8">Multi-pass membrane protein</topology>
    </subcellularLocation>
    <text evidence="8">Enriched in the cortical ER. Concentrated in punctae along the ER tubules.</text>
</comment>
<dbReference type="GeneID" id="80875236"/>
<dbReference type="GO" id="GO:0016320">
    <property type="term" value="P:endoplasmic reticulum membrane fusion"/>
    <property type="evidence" value="ECO:0007669"/>
    <property type="project" value="TreeGrafter"/>
</dbReference>
<dbReference type="EMBL" id="CP115611">
    <property type="protein sequence ID" value="WBW72176.1"/>
    <property type="molecule type" value="Genomic_DNA"/>
</dbReference>
<evidence type="ECO:0000313" key="12">
    <source>
        <dbReference type="EMBL" id="WBW72176.1"/>
    </source>
</evidence>
<evidence type="ECO:0000313" key="13">
    <source>
        <dbReference type="Proteomes" id="UP001212411"/>
    </source>
</evidence>
<dbReference type="PANTHER" id="PTHR45923">
    <property type="entry name" value="PROTEIN SEY1"/>
    <property type="match status" value="1"/>
</dbReference>
<evidence type="ECO:0000256" key="8">
    <source>
        <dbReference type="HAMAP-Rule" id="MF_03109"/>
    </source>
</evidence>
<evidence type="ECO:0000256" key="7">
    <source>
        <dbReference type="ARBA" id="ARBA00023136"/>
    </source>
</evidence>
<keyword evidence="7 8" id="KW-0472">Membrane</keyword>
<feature type="topological domain" description="Cytoplasmic" evidence="8">
    <location>
        <begin position="701"/>
        <end position="760"/>
    </location>
</feature>
<feature type="binding site" evidence="8">
    <location>
        <begin position="44"/>
        <end position="51"/>
    </location>
    <ligand>
        <name>GTP</name>
        <dbReference type="ChEBI" id="CHEBI:37565"/>
    </ligand>
</feature>
<keyword evidence="4 8" id="KW-0256">Endoplasmic reticulum</keyword>
<dbReference type="InterPro" id="IPR027417">
    <property type="entry name" value="P-loop_NTPase"/>
</dbReference>
<dbReference type="GO" id="GO:0003924">
    <property type="term" value="F:GTPase activity"/>
    <property type="evidence" value="ECO:0007669"/>
    <property type="project" value="UniProtKB-UniRule"/>
</dbReference>
<feature type="compositionally biased region" description="Basic and acidic residues" evidence="9">
    <location>
        <begin position="738"/>
        <end position="760"/>
    </location>
</feature>
<dbReference type="FunFam" id="3.40.50.300:FF:000727">
    <property type="entry name" value="Protein SEY1 homolog"/>
    <property type="match status" value="1"/>
</dbReference>
<feature type="region of interest" description="Disordered" evidence="9">
    <location>
        <begin position="727"/>
        <end position="760"/>
    </location>
</feature>
<dbReference type="SUPFAM" id="SSF52540">
    <property type="entry name" value="P-loop containing nucleoside triphosphate hydrolases"/>
    <property type="match status" value="1"/>
</dbReference>
<keyword evidence="5 8" id="KW-1133">Transmembrane helix</keyword>
<accession>A0AAE9W9J2</accession>
<dbReference type="Gene3D" id="3.40.50.300">
    <property type="entry name" value="P-loop containing nucleotide triphosphate hydrolases"/>
    <property type="match status" value="1"/>
</dbReference>
<dbReference type="InterPro" id="IPR046758">
    <property type="entry name" value="Sey1/RHD3-like_3HB"/>
</dbReference>
<evidence type="ECO:0000256" key="5">
    <source>
        <dbReference type="ARBA" id="ARBA00022989"/>
    </source>
</evidence>
<dbReference type="Proteomes" id="UP001212411">
    <property type="component" value="Chromosome 1"/>
</dbReference>
<proteinExistence type="inferred from homology"/>
<evidence type="ECO:0000256" key="9">
    <source>
        <dbReference type="SAM" id="MobiDB-lite"/>
    </source>
</evidence>
<name>A0AAE9W9J2_9SCHI</name>
<dbReference type="PROSITE" id="PS51715">
    <property type="entry name" value="G_GB1_RHD3"/>
    <property type="match status" value="1"/>
</dbReference>
<gene>
    <name evidence="12" type="primary">sey1</name>
    <name evidence="8" type="synonym">SEY1</name>
    <name evidence="12" type="ORF">SOMG_01754</name>
</gene>
<dbReference type="InterPro" id="IPR030386">
    <property type="entry name" value="G_GB1_RHD3_dom"/>
</dbReference>
<dbReference type="PANTHER" id="PTHR45923:SF2">
    <property type="entry name" value="PROTEIN SEY1"/>
    <property type="match status" value="1"/>
</dbReference>
<dbReference type="AlphaFoldDB" id="A0AAE9W9J2"/>
<reference evidence="12 13" key="1">
    <citation type="journal article" date="2023" name="G3 (Bethesda)">
        <title>A high-quality reference genome for the fission yeast Schizosaccharomyces osmophilus.</title>
        <authorList>
            <person name="Jia G.S."/>
            <person name="Zhang W.C."/>
            <person name="Liang Y."/>
            <person name="Liu X.H."/>
            <person name="Rhind N."/>
            <person name="Pidoux A."/>
            <person name="Brysch-Herzberg M."/>
            <person name="Du L.L."/>
        </authorList>
    </citation>
    <scope>NUCLEOTIDE SEQUENCE [LARGE SCALE GENOMIC DNA]</scope>
    <source>
        <strain evidence="12 13">CBS 15793</strain>
    </source>
</reference>
<evidence type="ECO:0000256" key="10">
    <source>
        <dbReference type="SAM" id="Phobius"/>
    </source>
</evidence>
<evidence type="ECO:0000256" key="3">
    <source>
        <dbReference type="ARBA" id="ARBA00022801"/>
    </source>
</evidence>
<protein>
    <submittedName>
        <fullName evidence="12">ER fusion GTPase, atlastin Sey1</fullName>
    </submittedName>
</protein>
<dbReference type="CDD" id="cd01851">
    <property type="entry name" value="GBP"/>
    <property type="match status" value="1"/>
</dbReference>
<sequence length="760" mass="86626">MVPQRICTQIVDEHKSFNKDIPQFMQEVNLADAGFSYHVVAVLGSQSTGKSTLLNQLFGTRFDVMDAGKRQQTTKGIWLSKAQEAPILVMDVEGTDGRERGDDQDFERKSALFSIATSEVIIVNMWEHQIGLYQGSNMVLLKTVLEVHLQLFHSKKERSLLQFVIRDYIGTTSMVNLSETIKTDLMNVWSSLSKPPGLEDSKITDFFDLGFTGLPHKILCSEAFDTAVDSLRTRFSNSDAPDYVFDPSYHKRIPADGFSLYTREIWDTIENNKDLDLPTQQQLLAQYRCDEIIAEAMEPFTKACSVLKSEFLPGNICENLASRMRELFEQVVKDYDRQAKRYNSAIYEKKKQELLRSVDTSLYVFFQAQLNALQKQLVASFVKTAESFPSDKPFKELSSREIEKSKCRMQEEAQSLMIAGIDWDSAQFLLKLSEELESSCDSVCKQKLLSKIAEMRTSLQTQVAESLEIALQKPNLKVWDGLLDELSTHQKQAADELVRVFPLFMDSAEPEVAQDYIHDFHKDVWMAFRKKVVLEMSDLLLQQRLRVYFEETFRYDADGMPKLFKKSDTLDLDYRESVSKSLELIKVLSCMKYSDGRTPELGFDVKEIDSSFSSPNDFLTILNRKRISDTSVNLKRTADLIYLDSKRSVVSTQTRIPPYFWALLLVLGWNEFMAVIRNPFFFMLLLIGGSLLYILYATGMIRPAKVFANRAAGGLVDFVTERVAESYQGGGSMQQEKSFSRENSSEKASIDGDLEKAALS</sequence>
<keyword evidence="1 8" id="KW-0812">Transmembrane</keyword>
<evidence type="ECO:0000259" key="11">
    <source>
        <dbReference type="PROSITE" id="PS51715"/>
    </source>
</evidence>
<dbReference type="HAMAP" id="MF_03109">
    <property type="entry name" value="Sey1"/>
    <property type="match status" value="1"/>
</dbReference>
<feature type="transmembrane region" description="Helical" evidence="10">
    <location>
        <begin position="680"/>
        <end position="701"/>
    </location>
</feature>
<dbReference type="KEGG" id="som:SOMG_01754"/>
<feature type="domain" description="GB1/RHD3-type G" evidence="11">
    <location>
        <begin position="34"/>
        <end position="249"/>
    </location>
</feature>
<evidence type="ECO:0000256" key="6">
    <source>
        <dbReference type="ARBA" id="ARBA00023134"/>
    </source>
</evidence>
<feature type="topological domain" description="Lumenal" evidence="8">
    <location>
        <begin position="677"/>
        <end position="679"/>
    </location>
</feature>
<evidence type="ECO:0000256" key="1">
    <source>
        <dbReference type="ARBA" id="ARBA00022692"/>
    </source>
</evidence>
<organism evidence="12 13">
    <name type="scientific">Schizosaccharomyces osmophilus</name>
    <dbReference type="NCBI Taxonomy" id="2545709"/>
    <lineage>
        <taxon>Eukaryota</taxon>
        <taxon>Fungi</taxon>
        <taxon>Dikarya</taxon>
        <taxon>Ascomycota</taxon>
        <taxon>Taphrinomycotina</taxon>
        <taxon>Schizosaccharomycetes</taxon>
        <taxon>Schizosaccharomycetales</taxon>
        <taxon>Schizosaccharomycetaceae</taxon>
        <taxon>Schizosaccharomyces</taxon>
    </lineage>
</organism>
<dbReference type="GO" id="GO:0005789">
    <property type="term" value="C:endoplasmic reticulum membrane"/>
    <property type="evidence" value="ECO:0007669"/>
    <property type="project" value="UniProtKB-SubCell"/>
</dbReference>
<keyword evidence="2 8" id="KW-0547">Nucleotide-binding</keyword>